<dbReference type="GO" id="GO:0006888">
    <property type="term" value="P:endoplasmic reticulum to Golgi vesicle-mediated transport"/>
    <property type="evidence" value="ECO:0007669"/>
    <property type="project" value="EnsemblFungi"/>
</dbReference>
<dbReference type="GO" id="GO:0046872">
    <property type="term" value="F:metal ion binding"/>
    <property type="evidence" value="ECO:0007669"/>
    <property type="project" value="UniProtKB-KW"/>
</dbReference>
<comment type="catalytic activity">
    <reaction evidence="9 11">
        <text>geranylgeranyl diphosphate + L-cysteinyl-[protein] = S-geranylgeranyl-L-cysteinyl-[protein] + diphosphate</text>
        <dbReference type="Rhea" id="RHEA:21240"/>
        <dbReference type="Rhea" id="RHEA-COMP:10131"/>
        <dbReference type="Rhea" id="RHEA-COMP:11537"/>
        <dbReference type="ChEBI" id="CHEBI:29950"/>
        <dbReference type="ChEBI" id="CHEBI:33019"/>
        <dbReference type="ChEBI" id="CHEBI:57533"/>
        <dbReference type="ChEBI" id="CHEBI:86021"/>
        <dbReference type="EC" id="2.5.1.60"/>
    </reaction>
</comment>
<dbReference type="InterPro" id="IPR045089">
    <property type="entry name" value="PGGT1B-like"/>
</dbReference>
<dbReference type="GO" id="GO:0004663">
    <property type="term" value="F:Rab geranylgeranyltransferase activity"/>
    <property type="evidence" value="ECO:0007669"/>
    <property type="project" value="UniProtKB-UniRule"/>
</dbReference>
<evidence type="ECO:0000259" key="12">
    <source>
        <dbReference type="Pfam" id="PF00432"/>
    </source>
</evidence>
<dbReference type="FunFam" id="1.50.10.20:FF:000012">
    <property type="entry name" value="Geranylgeranyl transferase type-2 subunit beta"/>
    <property type="match status" value="1"/>
</dbReference>
<evidence type="ECO:0000256" key="5">
    <source>
        <dbReference type="ARBA" id="ARBA00022679"/>
    </source>
</evidence>
<comment type="function">
    <text evidence="11">Catalyzes the transfer of a geranylgeranyl moiety from geranylgeranyl diphosphate to both cysteines of proteins with the C-terminal sequence -XXCC, -XCXC and -CCXX.</text>
</comment>
<feature type="domain" description="Prenyltransferase alpha-alpha toroid" evidence="12">
    <location>
        <begin position="3"/>
        <end position="303"/>
    </location>
</feature>
<protein>
    <recommendedName>
        <fullName evidence="10 11">Geranylgeranyl transferase type-2 subunit beta</fullName>
        <ecNumber evidence="3 11">2.5.1.60</ecNumber>
    </recommendedName>
</protein>
<dbReference type="Proteomes" id="UP000094336">
    <property type="component" value="Unassembled WGS sequence"/>
</dbReference>
<evidence type="ECO:0000256" key="7">
    <source>
        <dbReference type="ARBA" id="ARBA00022737"/>
    </source>
</evidence>
<dbReference type="Gene3D" id="1.50.10.20">
    <property type="match status" value="1"/>
</dbReference>
<name>A0A1E3QL61_9ASCO</name>
<dbReference type="AlphaFoldDB" id="A0A1E3QL61"/>
<keyword evidence="14" id="KW-1185">Reference proteome</keyword>
<evidence type="ECO:0000256" key="1">
    <source>
        <dbReference type="ARBA" id="ARBA00010497"/>
    </source>
</evidence>
<dbReference type="SUPFAM" id="SSF48239">
    <property type="entry name" value="Terpenoid cyclases/Protein prenyltransferases"/>
    <property type="match status" value="1"/>
</dbReference>
<comment type="cofactor">
    <cofactor evidence="11">
        <name>Zn(2+)</name>
        <dbReference type="ChEBI" id="CHEBI:29105"/>
    </cofactor>
    <text evidence="11">Binds 1 zinc ion per subunit.</text>
</comment>
<evidence type="ECO:0000256" key="11">
    <source>
        <dbReference type="RuleBase" id="RU365076"/>
    </source>
</evidence>
<dbReference type="Pfam" id="PF00432">
    <property type="entry name" value="Prenyltrans"/>
    <property type="match status" value="1"/>
</dbReference>
<dbReference type="InterPro" id="IPR008930">
    <property type="entry name" value="Terpenoid_cyclase/PrenylTrfase"/>
</dbReference>
<dbReference type="EMBL" id="KV454435">
    <property type="protein sequence ID" value="ODQ78423.1"/>
    <property type="molecule type" value="Genomic_DNA"/>
</dbReference>
<dbReference type="GO" id="GO:0006612">
    <property type="term" value="P:protein targeting to membrane"/>
    <property type="evidence" value="ECO:0007669"/>
    <property type="project" value="EnsemblFungi"/>
</dbReference>
<evidence type="ECO:0000256" key="9">
    <source>
        <dbReference type="ARBA" id="ARBA00047658"/>
    </source>
</evidence>
<evidence type="ECO:0000256" key="8">
    <source>
        <dbReference type="ARBA" id="ARBA00022833"/>
    </source>
</evidence>
<dbReference type="OrthoDB" id="5428259at2759"/>
<dbReference type="PANTHER" id="PTHR11774:SF11">
    <property type="entry name" value="GERANYLGERANYL TRANSFERASE TYPE-2 SUBUNIT BETA"/>
    <property type="match status" value="1"/>
</dbReference>
<dbReference type="STRING" id="984486.A0A1E3QL61"/>
<comment type="subunit">
    <text evidence="2">Heterodimer of an alpha and a beta subunit.</text>
</comment>
<keyword evidence="6 11" id="KW-0479">Metal-binding</keyword>
<keyword evidence="4 11" id="KW-0637">Prenyltransferase</keyword>
<comment type="similarity">
    <text evidence="1 11">Belongs to the protein prenyltransferase subunit beta family.</text>
</comment>
<dbReference type="GeneID" id="30149781"/>
<dbReference type="InterPro" id="IPR026873">
    <property type="entry name" value="Ptb1"/>
</dbReference>
<dbReference type="GO" id="GO:0005968">
    <property type="term" value="C:Rab-protein geranylgeranyltransferase complex"/>
    <property type="evidence" value="ECO:0007669"/>
    <property type="project" value="UniProtKB-UniRule"/>
</dbReference>
<keyword evidence="5 11" id="KW-0808">Transferase</keyword>
<keyword evidence="8 11" id="KW-0862">Zinc</keyword>
<dbReference type="RefSeq" id="XP_018983751.1">
    <property type="nucleotide sequence ID" value="XM_019131928.1"/>
</dbReference>
<evidence type="ECO:0000256" key="3">
    <source>
        <dbReference type="ARBA" id="ARBA00012656"/>
    </source>
</evidence>
<evidence type="ECO:0000256" key="4">
    <source>
        <dbReference type="ARBA" id="ARBA00022602"/>
    </source>
</evidence>
<evidence type="ECO:0000256" key="2">
    <source>
        <dbReference type="ARBA" id="ARBA00011355"/>
    </source>
</evidence>
<dbReference type="GO" id="GO:0072657">
    <property type="term" value="P:protein localization to membrane"/>
    <property type="evidence" value="ECO:0007669"/>
    <property type="project" value="UniProtKB-ARBA"/>
</dbReference>
<dbReference type="EC" id="2.5.1.60" evidence="3 11"/>
<sequence length="317" mass="35155">MSFAREKHIAYIDALNKKQDDYEYWLSEHLRMNGLYWGLTALCLMKSPDTLPRDDVIAFILSCRDPNGGFGAFPRHDGHLLSTLSAVQMLATLDALDVLAPSEVDSIVAFIMSLQLENGAFQGDLFGEVDTRFVYTAINALSILGRLTPTVVDGAVEFISQCANFDGGYGMVPGAESHAAQVFTCVGTLAITNRLDLVDQELLGSWLSERQLPNGGLNGRPEKLPDVCYSWWVLSSLAIIDKLHWIDHAKLYEFILKSQDDKDGGISDRPDNQADVYHTVFGIAGLSLMGYEDLVEVDPVYCMPKSVTDGFKKWPYE</sequence>
<keyword evidence="7" id="KW-0677">Repeat</keyword>
<accession>A0A1E3QL61</accession>
<proteinExistence type="inferred from homology"/>
<dbReference type="CDD" id="cd02894">
    <property type="entry name" value="GGTase-II"/>
    <property type="match status" value="1"/>
</dbReference>
<dbReference type="GO" id="GO:0170069">
    <property type="term" value="C:geranylgeranyltransferase-III complex"/>
    <property type="evidence" value="ECO:0007669"/>
    <property type="project" value="EnsemblFungi"/>
</dbReference>
<evidence type="ECO:0000256" key="6">
    <source>
        <dbReference type="ARBA" id="ARBA00022723"/>
    </source>
</evidence>
<dbReference type="PANTHER" id="PTHR11774">
    <property type="entry name" value="GERANYLGERANYL TRANSFERASE TYPE BETA SUBUNIT"/>
    <property type="match status" value="1"/>
</dbReference>
<dbReference type="InterPro" id="IPR001330">
    <property type="entry name" value="Prenyltrans"/>
</dbReference>
<reference evidence="14" key="1">
    <citation type="submission" date="2016-05" db="EMBL/GenBank/DDBJ databases">
        <title>Comparative genomics of biotechnologically important yeasts.</title>
        <authorList>
            <consortium name="DOE Joint Genome Institute"/>
            <person name="Riley R."/>
            <person name="Haridas S."/>
            <person name="Wolfe K.H."/>
            <person name="Lopes M.R."/>
            <person name="Hittinger C.T."/>
            <person name="Goker M."/>
            <person name="Salamov A."/>
            <person name="Wisecaver J."/>
            <person name="Long T.M."/>
            <person name="Aerts A.L."/>
            <person name="Barry K."/>
            <person name="Choi C."/>
            <person name="Clum A."/>
            <person name="Coughlan A.Y."/>
            <person name="Deshpande S."/>
            <person name="Douglass A.P."/>
            <person name="Hanson S.J."/>
            <person name="Klenk H.-P."/>
            <person name="Labutti K."/>
            <person name="Lapidus A."/>
            <person name="Lindquist E."/>
            <person name="Lipzen A."/>
            <person name="Meier-Kolthoff J.P."/>
            <person name="Ohm R.A."/>
            <person name="Otillar R.P."/>
            <person name="Pangilinan J."/>
            <person name="Peng Y."/>
            <person name="Rokas A."/>
            <person name="Rosa C.A."/>
            <person name="Scheuner C."/>
            <person name="Sibirny A.A."/>
            <person name="Slot J.C."/>
            <person name="Stielow J.B."/>
            <person name="Sun H."/>
            <person name="Kurtzman C.P."/>
            <person name="Blackwell M."/>
            <person name="Grigoriev I.V."/>
            <person name="Jeffries T.W."/>
        </authorList>
    </citation>
    <scope>NUCLEOTIDE SEQUENCE [LARGE SCALE GENOMIC DNA]</scope>
    <source>
        <strain evidence="14">NRRL Y-12698</strain>
    </source>
</reference>
<gene>
    <name evidence="13" type="ORF">BABINDRAFT_39423</name>
</gene>
<evidence type="ECO:0000256" key="10">
    <source>
        <dbReference type="ARBA" id="ARBA00069127"/>
    </source>
</evidence>
<organism evidence="13 14">
    <name type="scientific">Babjeviella inositovora NRRL Y-12698</name>
    <dbReference type="NCBI Taxonomy" id="984486"/>
    <lineage>
        <taxon>Eukaryota</taxon>
        <taxon>Fungi</taxon>
        <taxon>Dikarya</taxon>
        <taxon>Ascomycota</taxon>
        <taxon>Saccharomycotina</taxon>
        <taxon>Pichiomycetes</taxon>
        <taxon>Serinales incertae sedis</taxon>
        <taxon>Babjeviella</taxon>
    </lineage>
</organism>
<evidence type="ECO:0000313" key="13">
    <source>
        <dbReference type="EMBL" id="ODQ78423.1"/>
    </source>
</evidence>
<evidence type="ECO:0000313" key="14">
    <source>
        <dbReference type="Proteomes" id="UP000094336"/>
    </source>
</evidence>